<comment type="caution">
    <text evidence="8">The sequence shown here is derived from an EMBL/GenBank/DDBJ whole genome shotgun (WGS) entry which is preliminary data.</text>
</comment>
<keyword evidence="5 7" id="KW-1133">Transmembrane helix</keyword>
<feature type="transmembrane region" description="Helical" evidence="7">
    <location>
        <begin position="227"/>
        <end position="247"/>
    </location>
</feature>
<protein>
    <submittedName>
        <fullName evidence="8">MFS transporter</fullName>
    </submittedName>
</protein>
<gene>
    <name evidence="8" type="ORF">LQE99_20950</name>
</gene>
<evidence type="ECO:0000256" key="6">
    <source>
        <dbReference type="ARBA" id="ARBA00023136"/>
    </source>
</evidence>
<feature type="transmembrane region" description="Helical" evidence="7">
    <location>
        <begin position="320"/>
        <end position="347"/>
    </location>
</feature>
<organism evidence="8 9">
    <name type="scientific">Amedibacillus hominis</name>
    <dbReference type="NCBI Taxonomy" id="2897776"/>
    <lineage>
        <taxon>Bacteria</taxon>
        <taxon>Bacillati</taxon>
        <taxon>Bacillota</taxon>
        <taxon>Erysipelotrichia</taxon>
        <taxon>Erysipelotrichales</taxon>
        <taxon>Erysipelotrichaceae</taxon>
        <taxon>Amedibacillus</taxon>
    </lineage>
</organism>
<evidence type="ECO:0000313" key="9">
    <source>
        <dbReference type="Proteomes" id="UP001202402"/>
    </source>
</evidence>
<dbReference type="Pfam" id="PF07690">
    <property type="entry name" value="MFS_1"/>
    <property type="match status" value="1"/>
</dbReference>
<dbReference type="RefSeq" id="WP_117453088.1">
    <property type="nucleotide sequence ID" value="NZ_JAKVPQ010000028.1"/>
</dbReference>
<dbReference type="InterPro" id="IPR036259">
    <property type="entry name" value="MFS_trans_sf"/>
</dbReference>
<name>A0ABS9RD70_9FIRM</name>
<keyword evidence="2" id="KW-0813">Transport</keyword>
<accession>A0ABS9RD70</accession>
<evidence type="ECO:0000313" key="8">
    <source>
        <dbReference type="EMBL" id="MCH4287595.1"/>
    </source>
</evidence>
<evidence type="ECO:0000256" key="5">
    <source>
        <dbReference type="ARBA" id="ARBA00022989"/>
    </source>
</evidence>
<feature type="transmembrane region" description="Helical" evidence="7">
    <location>
        <begin position="46"/>
        <end position="71"/>
    </location>
</feature>
<feature type="transmembrane region" description="Helical" evidence="7">
    <location>
        <begin position="92"/>
        <end position="114"/>
    </location>
</feature>
<keyword evidence="3" id="KW-1003">Cell membrane</keyword>
<dbReference type="Gene3D" id="1.20.1250.20">
    <property type="entry name" value="MFS general substrate transporter like domains"/>
    <property type="match status" value="1"/>
</dbReference>
<proteinExistence type="predicted"/>
<evidence type="ECO:0000256" key="4">
    <source>
        <dbReference type="ARBA" id="ARBA00022692"/>
    </source>
</evidence>
<sequence length="414" mass="45158">MKQGYRTIMHHRCFMQNLIANLINRLGDSIDMIAFSWLVYALTDSAAWSAIVLGVNILPNILIQPIAGAIVEQQPKKRVMVLCDLGRGVLTGLIILLYINQLLYPWILLVITFMNNTLESFRNPAETGFIPRILPKEDYDFGLSLNQSSARIFELIGTGIAGVILSVGGIAGAVAIDMLTFFISAFLIATIPLQEEKAEKKATIRLQCASYLHDLKDGYRYLRGTKILFTLAILACIMNMTLVPLNSFEAPYISGILHAPAYMLSLLSIMMTIGIGVGSFLYPYAHRRFSNHVLLAFGGMMTGVYYAALTLIPGAPSIEIIGICIGISSFLFGLFAGIIISLVNIAFMSRVDTAYVSRASSILSAIATAGMPILSFILSGVCSFASVLDILLVCGIFTIVLFAGMMFMKSLNDL</sequence>
<reference evidence="8 9" key="1">
    <citation type="submission" date="2022-02" db="EMBL/GenBank/DDBJ databases">
        <title>Genome of Erysipelotrichaceae sp. nov. NSJ-176 isolated from human feces.</title>
        <authorList>
            <person name="Abdugheni R."/>
        </authorList>
    </citation>
    <scope>NUCLEOTIDE SEQUENCE [LARGE SCALE GENOMIC DNA]</scope>
    <source>
        <strain evidence="8 9">NSJ-176</strain>
    </source>
</reference>
<keyword evidence="9" id="KW-1185">Reference proteome</keyword>
<dbReference type="EMBL" id="JAKVPQ010000028">
    <property type="protein sequence ID" value="MCH4287595.1"/>
    <property type="molecule type" value="Genomic_DNA"/>
</dbReference>
<keyword evidence="4 7" id="KW-0812">Transmembrane</keyword>
<dbReference type="PANTHER" id="PTHR43266:SF2">
    <property type="entry name" value="MAJOR FACILITATOR SUPERFAMILY (MFS) PROFILE DOMAIN-CONTAINING PROTEIN"/>
    <property type="match status" value="1"/>
</dbReference>
<feature type="transmembrane region" description="Helical" evidence="7">
    <location>
        <begin position="163"/>
        <end position="191"/>
    </location>
</feature>
<evidence type="ECO:0000256" key="2">
    <source>
        <dbReference type="ARBA" id="ARBA00022448"/>
    </source>
</evidence>
<feature type="transmembrane region" description="Helical" evidence="7">
    <location>
        <begin position="359"/>
        <end position="378"/>
    </location>
</feature>
<dbReference type="InterPro" id="IPR011701">
    <property type="entry name" value="MFS"/>
</dbReference>
<evidence type="ECO:0000256" key="3">
    <source>
        <dbReference type="ARBA" id="ARBA00022475"/>
    </source>
</evidence>
<feature type="transmembrane region" description="Helical" evidence="7">
    <location>
        <begin position="294"/>
        <end position="314"/>
    </location>
</feature>
<keyword evidence="6 7" id="KW-0472">Membrane</keyword>
<feature type="transmembrane region" description="Helical" evidence="7">
    <location>
        <begin position="259"/>
        <end position="282"/>
    </location>
</feature>
<evidence type="ECO:0000256" key="1">
    <source>
        <dbReference type="ARBA" id="ARBA00004651"/>
    </source>
</evidence>
<feature type="transmembrane region" description="Helical" evidence="7">
    <location>
        <begin position="384"/>
        <end position="408"/>
    </location>
</feature>
<dbReference type="SUPFAM" id="SSF103473">
    <property type="entry name" value="MFS general substrate transporter"/>
    <property type="match status" value="1"/>
</dbReference>
<dbReference type="CDD" id="cd06173">
    <property type="entry name" value="MFS_MefA_like"/>
    <property type="match status" value="1"/>
</dbReference>
<feature type="transmembrane region" description="Helical" evidence="7">
    <location>
        <begin position="21"/>
        <end position="40"/>
    </location>
</feature>
<evidence type="ECO:0000256" key="7">
    <source>
        <dbReference type="SAM" id="Phobius"/>
    </source>
</evidence>
<comment type="subcellular location">
    <subcellularLocation>
        <location evidence="1">Cell membrane</location>
        <topology evidence="1">Multi-pass membrane protein</topology>
    </subcellularLocation>
</comment>
<dbReference type="Proteomes" id="UP001202402">
    <property type="component" value="Unassembled WGS sequence"/>
</dbReference>
<dbReference type="PANTHER" id="PTHR43266">
    <property type="entry name" value="MACROLIDE-EFFLUX PROTEIN"/>
    <property type="match status" value="1"/>
</dbReference>